<protein>
    <submittedName>
        <fullName evidence="1">Uncharacterized protein</fullName>
    </submittedName>
</protein>
<evidence type="ECO:0000313" key="1">
    <source>
        <dbReference type="EMBL" id="JAC93705.1"/>
    </source>
</evidence>
<organism evidence="1">
    <name type="scientific">Ixodes ricinus</name>
    <name type="common">Common tick</name>
    <name type="synonym">Acarus ricinus</name>
    <dbReference type="NCBI Taxonomy" id="34613"/>
    <lineage>
        <taxon>Eukaryota</taxon>
        <taxon>Metazoa</taxon>
        <taxon>Ecdysozoa</taxon>
        <taxon>Arthropoda</taxon>
        <taxon>Chelicerata</taxon>
        <taxon>Arachnida</taxon>
        <taxon>Acari</taxon>
        <taxon>Parasitiformes</taxon>
        <taxon>Ixodida</taxon>
        <taxon>Ixodoidea</taxon>
        <taxon>Ixodidae</taxon>
        <taxon>Ixodinae</taxon>
        <taxon>Ixodes</taxon>
    </lineage>
</organism>
<proteinExistence type="evidence at transcript level"/>
<reference evidence="1" key="1">
    <citation type="journal article" date="2015" name="PLoS Negl. Trop. Dis.">
        <title>Deep Sequencing Analysis of the Ixodes ricinus Haemocytome.</title>
        <authorList>
            <person name="Kotsyfakis M."/>
            <person name="Kopacek P."/>
            <person name="Franta Z."/>
            <person name="Pedra J.H."/>
            <person name="Ribeiro J.M."/>
        </authorList>
    </citation>
    <scope>NUCLEOTIDE SEQUENCE</scope>
</reference>
<accession>A0A090XDB6</accession>
<name>A0A090XDB6_IXORI</name>
<dbReference type="AlphaFoldDB" id="A0A090XDB6"/>
<dbReference type="EMBL" id="GBIH01001005">
    <property type="protein sequence ID" value="JAC93705.1"/>
    <property type="molecule type" value="mRNA"/>
</dbReference>
<sequence length="89" mass="9809">MDKLGRARDSKRHGTIVGPIRTRIRRPGLLVSSRGLRPGVGVNGLRFSPWFDDDDGGRVSEALAGKPSRRSPVDTWNIGDARLRWSGLC</sequence>